<feature type="region of interest" description="Disordered" evidence="2">
    <location>
        <begin position="609"/>
        <end position="629"/>
    </location>
</feature>
<dbReference type="SUPFAM" id="SSF57997">
    <property type="entry name" value="Tropomyosin"/>
    <property type="match status" value="1"/>
</dbReference>
<sequence length="766" mass="85313">MAEMKAASTGPLEATTSPAGRSTSPHAGHCRPSGALTHRGPLLNSWMGDGPMASPRTPRQHQSELRMGLALSELLRQVAEDRRTQQRQLDALERRLQEHLTAPAANRERWADLQGSVSGLLEEVANLVRRVEGLDEKLRIRTASCEELLRQRSRELEQQLHGQQQKVHLAVSTFEEMSKRQTSKLRKLVSSSEEHSRKLAALEDMTRRAQAIQARLSELEGQQASLEEEFRGVVTASTAVAQAISPRHAPAEEYDVGARLLESELAKLSKQLATQLDEHSAALANLRVRTESQEQRLSAAGDRLEKLVAPTLEALRSEMHQLRAAERAETEQQLEHLARQLKDLSETNEEAIAELKEAAPGEHVISQEMQQMRETCAIQEEQLQRLMAYLDQQGLPREEMDLPDVVFRVERLENRMESFNQDAVSEKADRSELHRLDLALEELQQPLRRLSQRTASNEARTTALEHRLDQFQEKLPNAVLASSTDQTASNEADATEVRIGEISARVMELEELLPQISSRAAAHQGHERKEFLQRLEKLEAAAEGAGPAPEMLLSNEVRAQMDEVSDMASKALKIAENSGNNMQALRFDLVVEQERVAKLGKELQSLSNSFRDEQSKIQHTAERQEDHEQRASEAMQKIAASMEKVQGLQHGYEGGTSALNKLVESIAKRVEAAEAALGEREKDVPPAASEVHMLRDEIKADLNWIESTSKVSCDGLLRWRAKGGRHIGAPSRRDGATRGGCGEAAVGKGGGDREADREDGEDRKNY</sequence>
<evidence type="ECO:0000313" key="5">
    <source>
        <dbReference type="Proteomes" id="UP001152797"/>
    </source>
</evidence>
<evidence type="ECO:0000256" key="2">
    <source>
        <dbReference type="SAM" id="MobiDB-lite"/>
    </source>
</evidence>
<evidence type="ECO:0000313" key="4">
    <source>
        <dbReference type="EMBL" id="CAL1131223.1"/>
    </source>
</evidence>
<reference evidence="3" key="1">
    <citation type="submission" date="2022-10" db="EMBL/GenBank/DDBJ databases">
        <authorList>
            <person name="Chen Y."/>
            <person name="Dougan E. K."/>
            <person name="Chan C."/>
            <person name="Rhodes N."/>
            <person name="Thang M."/>
        </authorList>
    </citation>
    <scope>NUCLEOTIDE SEQUENCE</scope>
</reference>
<dbReference type="EMBL" id="CAMXCT030000369">
    <property type="protein sequence ID" value="CAL4765160.1"/>
    <property type="molecule type" value="Genomic_DNA"/>
</dbReference>
<feature type="compositionally biased region" description="Basic and acidic residues" evidence="2">
    <location>
        <begin position="610"/>
        <end position="629"/>
    </location>
</feature>
<dbReference type="OrthoDB" id="427461at2759"/>
<feature type="compositionally biased region" description="Basic and acidic residues" evidence="2">
    <location>
        <begin position="750"/>
        <end position="766"/>
    </location>
</feature>
<keyword evidence="5" id="KW-1185">Reference proteome</keyword>
<dbReference type="EMBL" id="CAMXCT010000369">
    <property type="protein sequence ID" value="CAI3977848.1"/>
    <property type="molecule type" value="Genomic_DNA"/>
</dbReference>
<proteinExistence type="predicted"/>
<feature type="coiled-coil region" evidence="1">
    <location>
        <begin position="258"/>
        <end position="358"/>
    </location>
</feature>
<keyword evidence="1" id="KW-0175">Coiled coil</keyword>
<dbReference type="AlphaFoldDB" id="A0A9P1BR00"/>
<feature type="coiled-coil region" evidence="1">
    <location>
        <begin position="202"/>
        <end position="229"/>
    </location>
</feature>
<dbReference type="Proteomes" id="UP001152797">
    <property type="component" value="Unassembled WGS sequence"/>
</dbReference>
<comment type="caution">
    <text evidence="3">The sequence shown here is derived from an EMBL/GenBank/DDBJ whole genome shotgun (WGS) entry which is preliminary data.</text>
</comment>
<name>A0A9P1BR00_9DINO</name>
<organism evidence="3">
    <name type="scientific">Cladocopium goreaui</name>
    <dbReference type="NCBI Taxonomy" id="2562237"/>
    <lineage>
        <taxon>Eukaryota</taxon>
        <taxon>Sar</taxon>
        <taxon>Alveolata</taxon>
        <taxon>Dinophyceae</taxon>
        <taxon>Suessiales</taxon>
        <taxon>Symbiodiniaceae</taxon>
        <taxon>Cladocopium</taxon>
    </lineage>
</organism>
<gene>
    <name evidence="3" type="ORF">C1SCF055_LOCUS5953</name>
</gene>
<feature type="region of interest" description="Disordered" evidence="2">
    <location>
        <begin position="723"/>
        <end position="766"/>
    </location>
</feature>
<reference evidence="4" key="2">
    <citation type="submission" date="2024-04" db="EMBL/GenBank/DDBJ databases">
        <authorList>
            <person name="Chen Y."/>
            <person name="Shah S."/>
            <person name="Dougan E. K."/>
            <person name="Thang M."/>
            <person name="Chan C."/>
        </authorList>
    </citation>
    <scope>NUCLEOTIDE SEQUENCE [LARGE SCALE GENOMIC DNA]</scope>
</reference>
<accession>A0A9P1BR00</accession>
<feature type="compositionally biased region" description="Polar residues" evidence="2">
    <location>
        <begin position="14"/>
        <end position="25"/>
    </location>
</feature>
<evidence type="ECO:0000256" key="1">
    <source>
        <dbReference type="SAM" id="Coils"/>
    </source>
</evidence>
<protein>
    <submittedName>
        <fullName evidence="3">Uncharacterized protein</fullName>
    </submittedName>
</protein>
<feature type="region of interest" description="Disordered" evidence="2">
    <location>
        <begin position="1"/>
        <end position="64"/>
    </location>
</feature>
<evidence type="ECO:0000313" key="3">
    <source>
        <dbReference type="EMBL" id="CAI3977848.1"/>
    </source>
</evidence>
<dbReference type="EMBL" id="CAMXCT020000369">
    <property type="protein sequence ID" value="CAL1131223.1"/>
    <property type="molecule type" value="Genomic_DNA"/>
</dbReference>
<feature type="coiled-coil region" evidence="1">
    <location>
        <begin position="75"/>
        <end position="166"/>
    </location>
</feature>